<organism evidence="7">
    <name type="scientific">Micromonas pusilla (strain CCMP1545)</name>
    <name type="common">Picoplanktonic green alga</name>
    <dbReference type="NCBI Taxonomy" id="564608"/>
    <lineage>
        <taxon>Eukaryota</taxon>
        <taxon>Viridiplantae</taxon>
        <taxon>Chlorophyta</taxon>
        <taxon>Mamiellophyceae</taxon>
        <taxon>Mamiellales</taxon>
        <taxon>Mamiellaceae</taxon>
        <taxon>Micromonas</taxon>
    </lineage>
</organism>
<proteinExistence type="predicted"/>
<gene>
    <name evidence="6" type="ORF">MICPUCDRAFT_50698</name>
</gene>
<dbReference type="PROSITE" id="PS51371">
    <property type="entry name" value="CBS"/>
    <property type="match status" value="2"/>
</dbReference>
<keyword evidence="1" id="KW-0677">Repeat</keyword>
<name>C1MIU5_MICPC</name>
<evidence type="ECO:0000256" key="1">
    <source>
        <dbReference type="ARBA" id="ARBA00022737"/>
    </source>
</evidence>
<dbReference type="SMART" id="SM00116">
    <property type="entry name" value="CBS"/>
    <property type="match status" value="3"/>
</dbReference>
<feature type="region of interest" description="Disordered" evidence="4">
    <location>
        <begin position="1"/>
        <end position="69"/>
    </location>
</feature>
<feature type="compositionally biased region" description="Low complexity" evidence="4">
    <location>
        <begin position="15"/>
        <end position="35"/>
    </location>
</feature>
<evidence type="ECO:0000256" key="4">
    <source>
        <dbReference type="SAM" id="MobiDB-lite"/>
    </source>
</evidence>
<evidence type="ECO:0000259" key="5">
    <source>
        <dbReference type="PROSITE" id="PS51371"/>
    </source>
</evidence>
<dbReference type="RefSeq" id="XP_003055724.1">
    <property type="nucleotide sequence ID" value="XM_003055678.1"/>
</dbReference>
<dbReference type="SUPFAM" id="SSF54631">
    <property type="entry name" value="CBS-domain pair"/>
    <property type="match status" value="2"/>
</dbReference>
<dbReference type="InterPro" id="IPR000644">
    <property type="entry name" value="CBS_dom"/>
</dbReference>
<dbReference type="GO" id="GO:0005634">
    <property type="term" value="C:nucleus"/>
    <property type="evidence" value="ECO:0007669"/>
    <property type="project" value="TreeGrafter"/>
</dbReference>
<evidence type="ECO:0000256" key="3">
    <source>
        <dbReference type="PROSITE-ProRule" id="PRU00703"/>
    </source>
</evidence>
<sequence>MTDAASPPSSKRPNDAAAATAGGDASASASASANAEPFVGTPVSASKRRYVDPRAPPTRRGRGRSTRRREVFEQFETTRALLSRWTIGEFLRTYRGDAPRLVTTLSIDDTVGDALATLARENILSAPVVDKDACLSRAPSPYPISQFLGFHDVSDFLCGLVVFLERTKPPPPLPAEVARLETEMDARATRSDEELKTLHDLKDESRRTWIASITADELATAGRAFCETALGDLRERLSGNEDGRMVYQGKSETPMLDLVRAGFLRVIVAPGHDADEAACVAAREDEDDANRGSDAKPKPGEWAAVNRAEGEGGKTIERIPGEGPGPGPGPRGPPSVAAIPRRATYCHRVAVYRLAYDASVMDDTMIIDAVVSQSDVIRFLDAHQKDLGEVTRRNLLEIGLVDDAAVAQNRGDVVCVLPTTRTLEAFSLMYSEGVSAVGVVAEPRGKLVDVLSVSDLRGFVKLPTLDLSVEEFKSLDARHRSYPGGDANVVSVRPDADIGDVLSKMAARKVHHVFVTDLDGAPIGMITPTDILSAMSLPSTEGIGWRFQSAELHSIYAWE</sequence>
<dbReference type="PANTHER" id="PTHR13780:SF128">
    <property type="entry name" value="CBS DOMAIN-CONTAINING PROTEIN"/>
    <property type="match status" value="1"/>
</dbReference>
<dbReference type="InterPro" id="IPR046342">
    <property type="entry name" value="CBS_dom_sf"/>
</dbReference>
<dbReference type="KEGG" id="mpp:MICPUCDRAFT_50698"/>
<dbReference type="AlphaFoldDB" id="C1MIU5"/>
<feature type="compositionally biased region" description="Basic and acidic residues" evidence="4">
    <location>
        <begin position="289"/>
        <end position="299"/>
    </location>
</feature>
<dbReference type="Proteomes" id="UP000001876">
    <property type="component" value="Unassembled WGS sequence"/>
</dbReference>
<dbReference type="Pfam" id="PF00571">
    <property type="entry name" value="CBS"/>
    <property type="match status" value="2"/>
</dbReference>
<evidence type="ECO:0000313" key="7">
    <source>
        <dbReference type="Proteomes" id="UP000001876"/>
    </source>
</evidence>
<feature type="compositionally biased region" description="Pro residues" evidence="4">
    <location>
        <begin position="323"/>
        <end position="333"/>
    </location>
</feature>
<feature type="compositionally biased region" description="Basic and acidic residues" evidence="4">
    <location>
        <begin position="308"/>
        <end position="320"/>
    </location>
</feature>
<evidence type="ECO:0000313" key="6">
    <source>
        <dbReference type="EMBL" id="EEH60976.1"/>
    </source>
</evidence>
<accession>C1MIU5</accession>
<feature type="region of interest" description="Disordered" evidence="4">
    <location>
        <begin position="283"/>
        <end position="336"/>
    </location>
</feature>
<keyword evidence="7" id="KW-1185">Reference proteome</keyword>
<dbReference type="InterPro" id="IPR050511">
    <property type="entry name" value="AMPK_gamma/SDS23_families"/>
</dbReference>
<dbReference type="GO" id="GO:0005737">
    <property type="term" value="C:cytoplasm"/>
    <property type="evidence" value="ECO:0007669"/>
    <property type="project" value="TreeGrafter"/>
</dbReference>
<dbReference type="CDD" id="cd02205">
    <property type="entry name" value="CBS_pair_SF"/>
    <property type="match status" value="1"/>
</dbReference>
<reference evidence="6 7" key="1">
    <citation type="journal article" date="2009" name="Science">
        <title>Green evolution and dynamic adaptations revealed by genomes of the marine picoeukaryotes Micromonas.</title>
        <authorList>
            <person name="Worden A.Z."/>
            <person name="Lee J.H."/>
            <person name="Mock T."/>
            <person name="Rouze P."/>
            <person name="Simmons M.P."/>
            <person name="Aerts A.L."/>
            <person name="Allen A.E."/>
            <person name="Cuvelier M.L."/>
            <person name="Derelle E."/>
            <person name="Everett M.V."/>
            <person name="Foulon E."/>
            <person name="Grimwood J."/>
            <person name="Gundlach H."/>
            <person name="Henrissat B."/>
            <person name="Napoli C."/>
            <person name="McDonald S.M."/>
            <person name="Parker M.S."/>
            <person name="Rombauts S."/>
            <person name="Salamov A."/>
            <person name="Von Dassow P."/>
            <person name="Badger J.H."/>
            <person name="Coutinho P.M."/>
            <person name="Demir E."/>
            <person name="Dubchak I."/>
            <person name="Gentemann C."/>
            <person name="Eikrem W."/>
            <person name="Gready J.E."/>
            <person name="John U."/>
            <person name="Lanier W."/>
            <person name="Lindquist E.A."/>
            <person name="Lucas S."/>
            <person name="Mayer K.F."/>
            <person name="Moreau H."/>
            <person name="Not F."/>
            <person name="Otillar R."/>
            <person name="Panaud O."/>
            <person name="Pangilinan J."/>
            <person name="Paulsen I."/>
            <person name="Piegu B."/>
            <person name="Poliakov A."/>
            <person name="Robbens S."/>
            <person name="Schmutz J."/>
            <person name="Toulza E."/>
            <person name="Wyss T."/>
            <person name="Zelensky A."/>
            <person name="Zhou K."/>
            <person name="Armbrust E.V."/>
            <person name="Bhattacharya D."/>
            <person name="Goodenough U.W."/>
            <person name="Van de Peer Y."/>
            <person name="Grigoriev I.V."/>
        </authorList>
    </citation>
    <scope>NUCLEOTIDE SEQUENCE [LARGE SCALE GENOMIC DNA]</scope>
    <source>
        <strain evidence="6 7">CCMP1545</strain>
    </source>
</reference>
<dbReference type="EMBL" id="GG663735">
    <property type="protein sequence ID" value="EEH60976.1"/>
    <property type="molecule type" value="Genomic_DNA"/>
</dbReference>
<feature type="domain" description="CBS" evidence="5">
    <location>
        <begin position="485"/>
        <end position="541"/>
    </location>
</feature>
<dbReference type="Gene3D" id="3.10.580.10">
    <property type="entry name" value="CBS-domain"/>
    <property type="match status" value="2"/>
</dbReference>
<protein>
    <submittedName>
        <fullName evidence="6">Predicted protein</fullName>
    </submittedName>
</protein>
<evidence type="ECO:0000256" key="2">
    <source>
        <dbReference type="ARBA" id="ARBA00023122"/>
    </source>
</evidence>
<dbReference type="OrthoDB" id="449052at2759"/>
<dbReference type="OMA" id="ESRRTWI"/>
<dbReference type="PANTHER" id="PTHR13780">
    <property type="entry name" value="AMP-ACTIVATED PROTEIN KINASE, GAMMA REGULATORY SUBUNIT"/>
    <property type="match status" value="1"/>
</dbReference>
<feature type="domain" description="CBS" evidence="5">
    <location>
        <begin position="408"/>
        <end position="467"/>
    </location>
</feature>
<keyword evidence="2 3" id="KW-0129">CBS domain</keyword>
<feature type="compositionally biased region" description="Basic residues" evidence="4">
    <location>
        <begin position="57"/>
        <end position="67"/>
    </location>
</feature>
<dbReference type="STRING" id="564608.C1MIU5"/>
<dbReference type="GeneID" id="9680460"/>